<dbReference type="EMBL" id="JAMQAY010000001">
    <property type="protein sequence ID" value="MCM2400155.1"/>
    <property type="molecule type" value="Genomic_DNA"/>
</dbReference>
<keyword evidence="1" id="KW-0472">Membrane</keyword>
<evidence type="ECO:0000256" key="1">
    <source>
        <dbReference type="SAM" id="Phobius"/>
    </source>
</evidence>
<keyword evidence="1" id="KW-1133">Transmembrane helix</keyword>
<feature type="transmembrane region" description="Helical" evidence="1">
    <location>
        <begin position="337"/>
        <end position="355"/>
    </location>
</feature>
<feature type="transmembrane region" description="Helical" evidence="1">
    <location>
        <begin position="367"/>
        <end position="389"/>
    </location>
</feature>
<comment type="caution">
    <text evidence="2">The sequence shown here is derived from an EMBL/GenBank/DDBJ whole genome shotgun (WGS) entry which is preliminary data.</text>
</comment>
<evidence type="ECO:0000313" key="2">
    <source>
        <dbReference type="EMBL" id="MCM2400155.1"/>
    </source>
</evidence>
<feature type="transmembrane region" description="Helical" evidence="1">
    <location>
        <begin position="186"/>
        <end position="207"/>
    </location>
</feature>
<dbReference type="Proteomes" id="UP001155079">
    <property type="component" value="Unassembled WGS sequence"/>
</dbReference>
<feature type="transmembrane region" description="Helical" evidence="1">
    <location>
        <begin position="69"/>
        <end position="86"/>
    </location>
</feature>
<accession>A0ABT0V2P7</accession>
<evidence type="ECO:0000313" key="3">
    <source>
        <dbReference type="Proteomes" id="UP001155079"/>
    </source>
</evidence>
<gene>
    <name evidence="2" type="ORF">NBH20_03250</name>
</gene>
<feature type="transmembrane region" description="Helical" evidence="1">
    <location>
        <begin position="93"/>
        <end position="112"/>
    </location>
</feature>
<sequence length="660" mass="74291">MPLTTRFNLGFVATLLFCLFYLNLSYTVGHLSHDMTWDDISYALSAVDRSDTLIRSGLYDFLLSWTKPYPHSVYSELAAIISVFLFGINDFGFYVFNFLLLIAIFFFLYNNFLKNDRITFALIFLFVMLSTISYSIIDNFRPDFALGLATTGLVWWILQGIFFGRQRDFLWGGLALASALLIKPTFFAHTLAVATGLAVLAILIQIAQKKYYRELDTRPASALIYILFGIIIAVPYYILAGSDIFDYFWTNTRGEQSSIWSFSEEISPYNVLISYISDGYLNNGGMQVPVAVLISLALSPILYFYGKRRELIVVLLLLIVAACSLGVMIFGRHKSQFFFATFHMLIMLSAVYAVASASKNTSGISKALLLSAFSAAIIFTTAQNHRYLFIDAGRDSLKSVSENRTIVDQITRALAKSRRASSVYDKPASVLVTVAGTVNLPTIRWEARKAGFFITGKDIFFSNKINEYLELARRSDFVVLPYRMEAEYIKNFPGSPLQAELAILLMQDPEFRTLPSRGPHGHYLVLQRISPKSNVVFDINVPGNRSGFGPEEGPYPQWNLPRVAWMSSQTAEVCLYESGDYRLEMEARTPEEANVTLSSSRGILLANRKFNPDEFQVISVRHTISTEDPCIAIKYDASVHPSGGTNYLLFSKLKITKVKE</sequence>
<evidence type="ECO:0008006" key="4">
    <source>
        <dbReference type="Google" id="ProtNLM"/>
    </source>
</evidence>
<protein>
    <recommendedName>
        <fullName evidence="4">Glycosyltransferase RgtA/B/C/D-like domain-containing protein</fullName>
    </recommendedName>
</protein>
<name>A0ABT0V2P7_9HYPH</name>
<feature type="transmembrane region" description="Helical" evidence="1">
    <location>
        <begin position="118"/>
        <end position="137"/>
    </location>
</feature>
<reference evidence="2 3" key="1">
    <citation type="submission" date="2022-06" db="EMBL/GenBank/DDBJ databases">
        <authorList>
            <person name="Sun Q."/>
        </authorList>
    </citation>
    <scope>NUCLEOTIDE SEQUENCE [LARGE SCALE GENOMIC DNA]</scope>
    <source>
        <strain evidence="2 3">S153</strain>
    </source>
</reference>
<feature type="transmembrane region" description="Helical" evidence="1">
    <location>
        <begin position="144"/>
        <end position="166"/>
    </location>
</feature>
<keyword evidence="1" id="KW-0812">Transmembrane</keyword>
<dbReference type="RefSeq" id="WP_250943924.1">
    <property type="nucleotide sequence ID" value="NZ_JAMQAY010000001.1"/>
</dbReference>
<feature type="transmembrane region" description="Helical" evidence="1">
    <location>
        <begin position="286"/>
        <end position="305"/>
    </location>
</feature>
<feature type="transmembrane region" description="Helical" evidence="1">
    <location>
        <begin position="312"/>
        <end position="331"/>
    </location>
</feature>
<organism evidence="2 3">
    <name type="scientific">Ciceribacter sichuanensis</name>
    <dbReference type="NCBI Taxonomy" id="2949647"/>
    <lineage>
        <taxon>Bacteria</taxon>
        <taxon>Pseudomonadati</taxon>
        <taxon>Pseudomonadota</taxon>
        <taxon>Alphaproteobacteria</taxon>
        <taxon>Hyphomicrobiales</taxon>
        <taxon>Rhizobiaceae</taxon>
        <taxon>Ciceribacter</taxon>
    </lineage>
</organism>
<keyword evidence="3" id="KW-1185">Reference proteome</keyword>
<proteinExistence type="predicted"/>
<feature type="transmembrane region" description="Helical" evidence="1">
    <location>
        <begin position="219"/>
        <end position="239"/>
    </location>
</feature>